<dbReference type="Gene3D" id="3.40.50.1400">
    <property type="match status" value="1"/>
</dbReference>
<accession>A0ABP7MZK0</accession>
<organism evidence="3 4">
    <name type="scientific">Litoribacillus peritrichatus</name>
    <dbReference type="NCBI Taxonomy" id="718191"/>
    <lineage>
        <taxon>Bacteria</taxon>
        <taxon>Pseudomonadati</taxon>
        <taxon>Pseudomonadota</taxon>
        <taxon>Gammaproteobacteria</taxon>
        <taxon>Oceanospirillales</taxon>
        <taxon>Oceanospirillaceae</taxon>
        <taxon>Litoribacillus</taxon>
    </lineage>
</organism>
<evidence type="ECO:0000256" key="2">
    <source>
        <dbReference type="ARBA" id="ARBA00023239"/>
    </source>
</evidence>
<gene>
    <name evidence="3" type="ORF">GCM10022277_31590</name>
</gene>
<dbReference type="CDD" id="cd03416">
    <property type="entry name" value="CbiX_SirB_N"/>
    <property type="match status" value="1"/>
</dbReference>
<proteinExistence type="predicted"/>
<name>A0ABP7MZK0_9GAMM</name>
<protein>
    <submittedName>
        <fullName evidence="3">CbiX/SirB N-terminal domain-containing protein</fullName>
    </submittedName>
</protein>
<keyword evidence="2" id="KW-0456">Lyase</keyword>
<dbReference type="InterPro" id="IPR050963">
    <property type="entry name" value="Sirohydro_Cobaltochel/CbiX"/>
</dbReference>
<dbReference type="EMBL" id="BAABBN010000007">
    <property type="protein sequence ID" value="GAA3932398.1"/>
    <property type="molecule type" value="Genomic_DNA"/>
</dbReference>
<keyword evidence="1" id="KW-0479">Metal-binding</keyword>
<dbReference type="Proteomes" id="UP001501565">
    <property type="component" value="Unassembled WGS sequence"/>
</dbReference>
<keyword evidence="4" id="KW-1185">Reference proteome</keyword>
<sequence length="118" mass="13360">MKVLVVLAHGSRIAKSNQEAVTLADNLKKKLGARYDEVVPCFLELTEPKFDKVIQQLAEDSATELVIYPHFLAEGRHVRDDIPEIIEAFREQHPGVKVDMLDYLGLWDGLTEFIATKL</sequence>
<evidence type="ECO:0000313" key="3">
    <source>
        <dbReference type="EMBL" id="GAA3932398.1"/>
    </source>
</evidence>
<comment type="caution">
    <text evidence="3">The sequence shown here is derived from an EMBL/GenBank/DDBJ whole genome shotgun (WGS) entry which is preliminary data.</text>
</comment>
<dbReference type="PANTHER" id="PTHR33542:SF3">
    <property type="entry name" value="SIROHYDROCHLORIN FERROCHELATASE, CHLOROPLASTIC"/>
    <property type="match status" value="1"/>
</dbReference>
<dbReference type="SUPFAM" id="SSF53800">
    <property type="entry name" value="Chelatase"/>
    <property type="match status" value="1"/>
</dbReference>
<dbReference type="InterPro" id="IPR002762">
    <property type="entry name" value="CbiX-like"/>
</dbReference>
<dbReference type="RefSeq" id="WP_344799530.1">
    <property type="nucleotide sequence ID" value="NZ_BAABBN010000007.1"/>
</dbReference>
<evidence type="ECO:0000313" key="4">
    <source>
        <dbReference type="Proteomes" id="UP001501565"/>
    </source>
</evidence>
<dbReference type="Pfam" id="PF01903">
    <property type="entry name" value="CbiX"/>
    <property type="match status" value="1"/>
</dbReference>
<dbReference type="PANTHER" id="PTHR33542">
    <property type="entry name" value="SIROHYDROCHLORIN FERROCHELATASE, CHLOROPLASTIC"/>
    <property type="match status" value="1"/>
</dbReference>
<evidence type="ECO:0000256" key="1">
    <source>
        <dbReference type="ARBA" id="ARBA00022723"/>
    </source>
</evidence>
<reference evidence="4" key="1">
    <citation type="journal article" date="2019" name="Int. J. Syst. Evol. Microbiol.">
        <title>The Global Catalogue of Microorganisms (GCM) 10K type strain sequencing project: providing services to taxonomists for standard genome sequencing and annotation.</title>
        <authorList>
            <consortium name="The Broad Institute Genomics Platform"/>
            <consortium name="The Broad Institute Genome Sequencing Center for Infectious Disease"/>
            <person name="Wu L."/>
            <person name="Ma J."/>
        </authorList>
    </citation>
    <scope>NUCLEOTIDE SEQUENCE [LARGE SCALE GENOMIC DNA]</scope>
    <source>
        <strain evidence="4">JCM 17551</strain>
    </source>
</reference>